<organism evidence="1 2">
    <name type="scientific">Aliarcobacter cryaerophilus</name>
    <dbReference type="NCBI Taxonomy" id="28198"/>
    <lineage>
        <taxon>Bacteria</taxon>
        <taxon>Pseudomonadati</taxon>
        <taxon>Campylobacterota</taxon>
        <taxon>Epsilonproteobacteria</taxon>
        <taxon>Campylobacterales</taxon>
        <taxon>Arcobacteraceae</taxon>
        <taxon>Aliarcobacter</taxon>
    </lineage>
</organism>
<accession>A0AA46S3E1</accession>
<proteinExistence type="predicted"/>
<name>A0AA46S3E1_9BACT</name>
<evidence type="ECO:0000313" key="2">
    <source>
        <dbReference type="Proteomes" id="UP001164100"/>
    </source>
</evidence>
<evidence type="ECO:0000313" key="1">
    <source>
        <dbReference type="EMBL" id="UYF44481.1"/>
    </source>
</evidence>
<reference evidence="1" key="1">
    <citation type="journal article" date="2022" name="Front. Microbiol.">
        <title>Species classification and novel plasmid identifications in Arcobacter cryaerophilus and Arcobacter cryaerophilus-like organisms.</title>
        <authorList>
            <person name="Zhou G."/>
            <person name="Wang M."/>
            <person name="Wang H."/>
            <person name="Chen X."/>
            <person name="Gu Y."/>
            <person name="Shao Z."/>
            <person name="Zhang J."/>
            <person name="Zhang M."/>
        </authorList>
    </citation>
    <scope>NUCLEOTIDE SEQUENCE</scope>
    <source>
        <strain evidence="1">ICDCAC48</strain>
    </source>
</reference>
<dbReference type="EMBL" id="CP099557">
    <property type="protein sequence ID" value="UYF44481.1"/>
    <property type="molecule type" value="Genomic_DNA"/>
</dbReference>
<dbReference type="AlphaFoldDB" id="A0AA46S3E1"/>
<keyword evidence="1" id="KW-0614">Plasmid</keyword>
<gene>
    <name evidence="1" type="ORF">NGX11_11025</name>
</gene>
<geneLocation type="plasmid" evidence="1 2">
    <name>pCNAC48</name>
</geneLocation>
<sequence length="172" mass="20487">MQNDQYINQDTIKLYRNLGGKYASVLYQLKNKAIEENEKIVKIGGDILNSFTDNFGIYGMAVHIELDIPKKDILYYADIFDYGIMESEEFIVLNQSKNGLIEIPTDKIFKSFDSYNEYEWNLKNYTNSPYYYCNFSLNTEVEFGKYHYKRKDTSKENFICNFMKKRNKCYEL</sequence>
<dbReference type="Proteomes" id="UP001164100">
    <property type="component" value="Plasmid pCNAC48"/>
</dbReference>
<dbReference type="RefSeq" id="WP_263515138.1">
    <property type="nucleotide sequence ID" value="NZ_CP099557.1"/>
</dbReference>
<protein>
    <submittedName>
        <fullName evidence="1">Uncharacterized protein</fullName>
    </submittedName>
</protein>